<keyword evidence="2" id="KW-1185">Reference proteome</keyword>
<protein>
    <submittedName>
        <fullName evidence="1">12739_t:CDS:1</fullName>
    </submittedName>
</protein>
<gene>
    <name evidence="1" type="ORF">SPELUC_LOCUS14928</name>
</gene>
<dbReference type="Proteomes" id="UP000789366">
    <property type="component" value="Unassembled WGS sequence"/>
</dbReference>
<accession>A0ACA9QLK2</accession>
<comment type="caution">
    <text evidence="1">The sequence shown here is derived from an EMBL/GenBank/DDBJ whole genome shotgun (WGS) entry which is preliminary data.</text>
</comment>
<feature type="non-terminal residue" evidence="1">
    <location>
        <position position="45"/>
    </location>
</feature>
<sequence length="45" mass="5047">LSIRQPEIRNCLTGTKNIGPVISQPSCITHKLKLKPGMENNFQQL</sequence>
<name>A0ACA9QLK2_9GLOM</name>
<evidence type="ECO:0000313" key="1">
    <source>
        <dbReference type="EMBL" id="CAG8757801.1"/>
    </source>
</evidence>
<dbReference type="EMBL" id="CAJVPW010046552">
    <property type="protein sequence ID" value="CAG8757801.1"/>
    <property type="molecule type" value="Genomic_DNA"/>
</dbReference>
<organism evidence="1 2">
    <name type="scientific">Cetraspora pellucida</name>
    <dbReference type="NCBI Taxonomy" id="1433469"/>
    <lineage>
        <taxon>Eukaryota</taxon>
        <taxon>Fungi</taxon>
        <taxon>Fungi incertae sedis</taxon>
        <taxon>Mucoromycota</taxon>
        <taxon>Glomeromycotina</taxon>
        <taxon>Glomeromycetes</taxon>
        <taxon>Diversisporales</taxon>
        <taxon>Gigasporaceae</taxon>
        <taxon>Cetraspora</taxon>
    </lineage>
</organism>
<reference evidence="1" key="1">
    <citation type="submission" date="2021-06" db="EMBL/GenBank/DDBJ databases">
        <authorList>
            <person name="Kallberg Y."/>
            <person name="Tangrot J."/>
            <person name="Rosling A."/>
        </authorList>
    </citation>
    <scope>NUCLEOTIDE SEQUENCE</scope>
    <source>
        <strain evidence="1">28 12/20/2015</strain>
    </source>
</reference>
<evidence type="ECO:0000313" key="2">
    <source>
        <dbReference type="Proteomes" id="UP000789366"/>
    </source>
</evidence>
<proteinExistence type="predicted"/>
<feature type="non-terminal residue" evidence="1">
    <location>
        <position position="1"/>
    </location>
</feature>